<evidence type="ECO:0000313" key="6">
    <source>
        <dbReference type="Proteomes" id="UP000282311"/>
    </source>
</evidence>
<dbReference type="GO" id="GO:0016787">
    <property type="term" value="F:hydrolase activity"/>
    <property type="evidence" value="ECO:0007669"/>
    <property type="project" value="UniProtKB-KW"/>
</dbReference>
<comment type="caution">
    <text evidence="5">The sequence shown here is derived from an EMBL/GenBank/DDBJ whole genome shotgun (WGS) entry which is preliminary data.</text>
</comment>
<dbReference type="InterPro" id="IPR020476">
    <property type="entry name" value="Nudix_hydrolase"/>
</dbReference>
<dbReference type="InterPro" id="IPR000086">
    <property type="entry name" value="NUDIX_hydrolase_dom"/>
</dbReference>
<dbReference type="OrthoDB" id="9804442at2"/>
<gene>
    <name evidence="5" type="ORF">D7M11_19230</name>
</gene>
<keyword evidence="6" id="KW-1185">Reference proteome</keyword>
<evidence type="ECO:0000259" key="4">
    <source>
        <dbReference type="PROSITE" id="PS51462"/>
    </source>
</evidence>
<dbReference type="Pfam" id="PF00293">
    <property type="entry name" value="NUDIX"/>
    <property type="match status" value="1"/>
</dbReference>
<dbReference type="PANTHER" id="PTHR43736">
    <property type="entry name" value="ADP-RIBOSE PYROPHOSPHATASE"/>
    <property type="match status" value="1"/>
</dbReference>
<reference evidence="5 6" key="1">
    <citation type="journal article" date="2007" name="Int. J. Syst. Evol. Microbiol.">
        <title>Paenibacillus ginsengarvi sp. nov., isolated from soil from ginseng cultivation.</title>
        <authorList>
            <person name="Yoon M.H."/>
            <person name="Ten L.N."/>
            <person name="Im W.T."/>
        </authorList>
    </citation>
    <scope>NUCLEOTIDE SEQUENCE [LARGE SCALE GENOMIC DNA]</scope>
    <source>
        <strain evidence="5 6">KCTC 13059</strain>
    </source>
</reference>
<comment type="similarity">
    <text evidence="1 3">Belongs to the Nudix hydrolase family.</text>
</comment>
<evidence type="ECO:0000256" key="1">
    <source>
        <dbReference type="ARBA" id="ARBA00005582"/>
    </source>
</evidence>
<dbReference type="SUPFAM" id="SSF55811">
    <property type="entry name" value="Nudix"/>
    <property type="match status" value="1"/>
</dbReference>
<dbReference type="PRINTS" id="PR00502">
    <property type="entry name" value="NUDIXFAMILY"/>
</dbReference>
<organism evidence="5 6">
    <name type="scientific">Paenibacillus ginsengarvi</name>
    <dbReference type="NCBI Taxonomy" id="400777"/>
    <lineage>
        <taxon>Bacteria</taxon>
        <taxon>Bacillati</taxon>
        <taxon>Bacillota</taxon>
        <taxon>Bacilli</taxon>
        <taxon>Bacillales</taxon>
        <taxon>Paenibacillaceae</taxon>
        <taxon>Paenibacillus</taxon>
    </lineage>
</organism>
<dbReference type="InterPro" id="IPR015797">
    <property type="entry name" value="NUDIX_hydrolase-like_dom_sf"/>
</dbReference>
<accession>A0A3B0CCD4</accession>
<dbReference type="PROSITE" id="PS51462">
    <property type="entry name" value="NUDIX"/>
    <property type="match status" value="1"/>
</dbReference>
<proteinExistence type="inferred from homology"/>
<evidence type="ECO:0000256" key="3">
    <source>
        <dbReference type="RuleBase" id="RU003476"/>
    </source>
</evidence>
<evidence type="ECO:0000313" key="5">
    <source>
        <dbReference type="EMBL" id="RKN80616.1"/>
    </source>
</evidence>
<evidence type="ECO:0000256" key="2">
    <source>
        <dbReference type="ARBA" id="ARBA00022801"/>
    </source>
</evidence>
<dbReference type="Gene3D" id="3.90.79.10">
    <property type="entry name" value="Nucleoside Triphosphate Pyrophosphohydrolase"/>
    <property type="match status" value="1"/>
</dbReference>
<feature type="domain" description="Nudix hydrolase" evidence="4">
    <location>
        <begin position="29"/>
        <end position="162"/>
    </location>
</feature>
<dbReference type="InterPro" id="IPR020084">
    <property type="entry name" value="NUDIX_hydrolase_CS"/>
</dbReference>
<dbReference type="EMBL" id="RBAH01000014">
    <property type="protein sequence ID" value="RKN80616.1"/>
    <property type="molecule type" value="Genomic_DNA"/>
</dbReference>
<name>A0A3B0CCD4_9BACL</name>
<dbReference type="RefSeq" id="WP_120748871.1">
    <property type="nucleotide sequence ID" value="NZ_RBAH01000014.1"/>
</dbReference>
<dbReference type="PANTHER" id="PTHR43736:SF1">
    <property type="entry name" value="DIHYDRONEOPTERIN TRIPHOSPHATE DIPHOSPHATASE"/>
    <property type="match status" value="1"/>
</dbReference>
<dbReference type="PROSITE" id="PS00893">
    <property type="entry name" value="NUDIX_BOX"/>
    <property type="match status" value="1"/>
</dbReference>
<sequence length="175" mass="20130">MQIIREEKNVRGLPLPNETRLVLSGELPPQELITGCFVLAFRGNELLLTDLKERGWDIPGGHVEPGETPVEAALRELCEETGASVETPEMLGYELIRLHHKPERYKYPYPDSYMVFYSARIARLDEFESTEETRGRALFKPEEAADLSWIRQNRALYEEALRRAVSGNKEKRIIT</sequence>
<protein>
    <submittedName>
        <fullName evidence="5">NUDIX domain-containing protein</fullName>
    </submittedName>
</protein>
<dbReference type="Proteomes" id="UP000282311">
    <property type="component" value="Unassembled WGS sequence"/>
</dbReference>
<keyword evidence="2 3" id="KW-0378">Hydrolase</keyword>
<dbReference type="AlphaFoldDB" id="A0A3B0CCD4"/>